<feature type="region of interest" description="Disordered" evidence="1">
    <location>
        <begin position="348"/>
        <end position="367"/>
    </location>
</feature>
<gene>
    <name evidence="2" type="ORF">BBK14_32225</name>
</gene>
<accession>A0A1S1R6F5</accession>
<reference evidence="3" key="1">
    <citation type="submission" date="2016-07" db="EMBL/GenBank/DDBJ databases">
        <title>Frankia sp. NRRL B-16219 Genome sequencing.</title>
        <authorList>
            <person name="Ghodhbane-Gtari F."/>
            <person name="Swanson E."/>
            <person name="Gueddou A."/>
            <person name="Louati M."/>
            <person name="Nouioui I."/>
            <person name="Hezbri K."/>
            <person name="Abebe-Akele F."/>
            <person name="Simpson S."/>
            <person name="Morris K."/>
            <person name="Thomas K."/>
            <person name="Gtari M."/>
            <person name="Tisa L.S."/>
        </authorList>
    </citation>
    <scope>NUCLEOTIDE SEQUENCE [LARGE SCALE GENOMIC DNA]</scope>
    <source>
        <strain evidence="3">NRRL B-16219</strain>
    </source>
</reference>
<evidence type="ECO:0008006" key="4">
    <source>
        <dbReference type="Google" id="ProtNLM"/>
    </source>
</evidence>
<keyword evidence="3" id="KW-1185">Reference proteome</keyword>
<dbReference type="EMBL" id="MAXA01000056">
    <property type="protein sequence ID" value="OHV41075.1"/>
    <property type="molecule type" value="Genomic_DNA"/>
</dbReference>
<dbReference type="Proteomes" id="UP000179769">
    <property type="component" value="Unassembled WGS sequence"/>
</dbReference>
<proteinExistence type="predicted"/>
<protein>
    <recommendedName>
        <fullName evidence="4">Lipoprotein</fullName>
    </recommendedName>
</protein>
<sequence>MAAVCGLAACGGASGDAGSAGGEVRAVDGPVDMGALNDVCAGNVALTSAPPYTGPAPHPVALFSQHQGNDPTGSTFPVRLLQDVGQPERDAFLARPAQTQLVACAERDAREPTDVICRFDIGSQKQVPFFRTSYRITVRAAHTGQVVATVPVNPAAAGCPTSVKVAWSGAEVFSAPTDRQIVTALTPFVSWGGTGTPPAPAGPEDAPAAGGAPVVEGSVQMTTGPGVDPASPAVRAHLTFWDAFARAQEGDRAALGTLLDQVDGSFFGTLTTILDQNRAIPGRSVRGPLRLLVTGVSPGPEGGAVTVDSCLDETGRETLEQSLPTGQIGIASRIRVNLARDSTGEYRATGFADAPPAPCPPPAGRIS</sequence>
<organism evidence="2 3">
    <name type="scientific">Parafrankia soli</name>
    <dbReference type="NCBI Taxonomy" id="2599596"/>
    <lineage>
        <taxon>Bacteria</taxon>
        <taxon>Bacillati</taxon>
        <taxon>Actinomycetota</taxon>
        <taxon>Actinomycetes</taxon>
        <taxon>Frankiales</taxon>
        <taxon>Frankiaceae</taxon>
        <taxon>Parafrankia</taxon>
    </lineage>
</organism>
<dbReference type="AlphaFoldDB" id="A0A1S1R6F5"/>
<evidence type="ECO:0000313" key="2">
    <source>
        <dbReference type="EMBL" id="OHV41075.1"/>
    </source>
</evidence>
<name>A0A1S1R6F5_9ACTN</name>
<evidence type="ECO:0000313" key="3">
    <source>
        <dbReference type="Proteomes" id="UP000179769"/>
    </source>
</evidence>
<evidence type="ECO:0000256" key="1">
    <source>
        <dbReference type="SAM" id="MobiDB-lite"/>
    </source>
</evidence>
<feature type="compositionally biased region" description="Pro residues" evidence="1">
    <location>
        <begin position="355"/>
        <end position="367"/>
    </location>
</feature>
<comment type="caution">
    <text evidence="2">The sequence shown here is derived from an EMBL/GenBank/DDBJ whole genome shotgun (WGS) entry which is preliminary data.</text>
</comment>
<dbReference type="OrthoDB" id="3294796at2"/>